<proteinExistence type="predicted"/>
<protein>
    <submittedName>
        <fullName evidence="1">Uncharacterized protein</fullName>
    </submittedName>
</protein>
<dbReference type="Proteomes" id="UP000191612">
    <property type="component" value="Unassembled WGS sequence"/>
</dbReference>
<comment type="caution">
    <text evidence="1">The sequence shown here is derived from an EMBL/GenBank/DDBJ whole genome shotgun (WGS) entry which is preliminary data.</text>
</comment>
<evidence type="ECO:0000313" key="1">
    <source>
        <dbReference type="EMBL" id="OQD83911.1"/>
    </source>
</evidence>
<dbReference type="GO" id="GO:0000981">
    <property type="term" value="F:DNA-binding transcription factor activity, RNA polymerase II-specific"/>
    <property type="evidence" value="ECO:0007669"/>
    <property type="project" value="TreeGrafter"/>
</dbReference>
<accession>A0A1V6Q3V5</accession>
<reference evidence="2" key="1">
    <citation type="journal article" date="2017" name="Nat. Microbiol.">
        <title>Global analysis of biosynthetic gene clusters reveals vast potential of secondary metabolite production in Penicillium species.</title>
        <authorList>
            <person name="Nielsen J.C."/>
            <person name="Grijseels S."/>
            <person name="Prigent S."/>
            <person name="Ji B."/>
            <person name="Dainat J."/>
            <person name="Nielsen K.F."/>
            <person name="Frisvad J.C."/>
            <person name="Workman M."/>
            <person name="Nielsen J."/>
        </authorList>
    </citation>
    <scope>NUCLEOTIDE SEQUENCE [LARGE SCALE GENOMIC DNA]</scope>
    <source>
        <strain evidence="2">IBT 29525</strain>
    </source>
</reference>
<dbReference type="PANTHER" id="PTHR47657:SF13">
    <property type="entry name" value="ZN(2)-C6 FUNGAL-TYPE DOMAIN-CONTAINING PROTEIN-RELATED"/>
    <property type="match status" value="1"/>
</dbReference>
<dbReference type="STRING" id="60172.A0A1V6Q3V5"/>
<gene>
    <name evidence="1" type="ORF">PENSOL_c136G03693</name>
</gene>
<keyword evidence="2" id="KW-1185">Reference proteome</keyword>
<name>A0A1V6Q3V5_9EURO</name>
<dbReference type="InterPro" id="IPR052400">
    <property type="entry name" value="Zn2-C6_fungal_TF"/>
</dbReference>
<sequence length="131" mass="15566">MDDLCLRTTLQDHTVHTERVQRLVERDLVDNKTYEIHLAMIEDLYKVLREVYERPSARSHDVDLMDLLIGWLYRLPEQMIGSLERKDPHTLITLAHWAVLLRYIGSSWFMKGWVEHVLSGVSIYLPEDFRC</sequence>
<dbReference type="EMBL" id="MDYO01000135">
    <property type="protein sequence ID" value="OQD83911.1"/>
    <property type="molecule type" value="Genomic_DNA"/>
</dbReference>
<dbReference type="PANTHER" id="PTHR47657">
    <property type="entry name" value="STEROL REGULATORY ELEMENT-BINDING PROTEIN ECM22"/>
    <property type="match status" value="1"/>
</dbReference>
<organism evidence="1 2">
    <name type="scientific">Penicillium solitum</name>
    <dbReference type="NCBI Taxonomy" id="60172"/>
    <lineage>
        <taxon>Eukaryota</taxon>
        <taxon>Fungi</taxon>
        <taxon>Dikarya</taxon>
        <taxon>Ascomycota</taxon>
        <taxon>Pezizomycotina</taxon>
        <taxon>Eurotiomycetes</taxon>
        <taxon>Eurotiomycetidae</taxon>
        <taxon>Eurotiales</taxon>
        <taxon>Aspergillaceae</taxon>
        <taxon>Penicillium</taxon>
    </lineage>
</organism>
<dbReference type="AlphaFoldDB" id="A0A1V6Q3V5"/>
<evidence type="ECO:0000313" key="2">
    <source>
        <dbReference type="Proteomes" id="UP000191612"/>
    </source>
</evidence>